<sequence>MKHGAAAISEICQYEIMNPGKTTGALMKILAKLDGVSPWSETSVFQQATGVQKSFRVYLCYALINWLISIIEKSRDTGEQTISINPFLVFLQEAIPCVLDKETVDYTMATCEVTKLENSLIAGGDEDAMVEMIKKLERVKLMQRSFVEKRVHAPSPTVVYSRALELASLLGEGMEKDDFVKAVNDAWKNATT</sequence>
<evidence type="ECO:0000313" key="1">
    <source>
        <dbReference type="EMBL" id="CAD1577879.1"/>
    </source>
</evidence>
<dbReference type="AlphaFoldDB" id="A0A6V7LP74"/>
<proteinExistence type="predicted"/>
<organism evidence="1">
    <name type="scientific">Bracon brevicornis</name>
    <dbReference type="NCBI Taxonomy" id="1563983"/>
    <lineage>
        <taxon>Eukaryota</taxon>
        <taxon>Metazoa</taxon>
        <taxon>Ecdysozoa</taxon>
        <taxon>Arthropoda</taxon>
        <taxon>Hexapoda</taxon>
        <taxon>Insecta</taxon>
        <taxon>Pterygota</taxon>
        <taxon>Neoptera</taxon>
        <taxon>Endopterygota</taxon>
        <taxon>Hymenoptera</taxon>
        <taxon>Apocrita</taxon>
        <taxon>Ichneumonoidea</taxon>
        <taxon>Braconidae</taxon>
        <taxon>Braconinae</taxon>
        <taxon>Bracon</taxon>
    </lineage>
</organism>
<dbReference type="EMBL" id="CADCXW020000344">
    <property type="protein sequence ID" value="CAD1577879.1"/>
    <property type="molecule type" value="Genomic_DNA"/>
</dbReference>
<name>A0A6V7LP74_9HYME</name>
<accession>A0A6V7LP74</accession>
<gene>
    <name evidence="1" type="ORF">BBRV_LOCUS111540</name>
</gene>
<reference evidence="1" key="1">
    <citation type="submission" date="2020-07" db="EMBL/GenBank/DDBJ databases">
        <authorList>
            <person name="Ferguson B K."/>
        </authorList>
    </citation>
    <scope>NUCLEOTIDE SEQUENCE</scope>
    <source>
        <strain evidence="1">L06</strain>
    </source>
</reference>
<protein>
    <submittedName>
        <fullName evidence="1">Uncharacterized protein</fullName>
    </submittedName>
</protein>